<evidence type="ECO:0000256" key="2">
    <source>
        <dbReference type="ARBA" id="ARBA00023295"/>
    </source>
</evidence>
<dbReference type="Gene3D" id="2.60.120.260">
    <property type="entry name" value="Galactose-binding domain-like"/>
    <property type="match status" value="1"/>
</dbReference>
<feature type="domain" description="Beta-galactosidase jelly roll" evidence="3">
    <location>
        <begin position="28"/>
        <end position="77"/>
    </location>
</feature>
<accession>A0ABW3MC65</accession>
<dbReference type="InterPro" id="IPR008979">
    <property type="entry name" value="Galactose-bd-like_sf"/>
</dbReference>
<protein>
    <submittedName>
        <fullName evidence="4">Beta galactosidase jelly roll domain-containing protein</fullName>
    </submittedName>
</protein>
<evidence type="ECO:0000259" key="3">
    <source>
        <dbReference type="Pfam" id="PF13364"/>
    </source>
</evidence>
<sequence length="143" mass="15593">MTRIPETLQSIRILRRAGLVPIPRFDEGIRALLYVNGWQVGQYINNVGPQHSFPVPTGVLNPHGTNTIAIAVWNTDASTGGLGQVKLVTYGSYASSLHVNMNESPGYDPRRYATPTNELTPNPTRVNASTTITNTGTRTFLIS</sequence>
<name>A0ABW3MC65_9PSEU</name>
<proteinExistence type="predicted"/>
<keyword evidence="5" id="KW-1185">Reference proteome</keyword>
<dbReference type="Proteomes" id="UP001597045">
    <property type="component" value="Unassembled WGS sequence"/>
</dbReference>
<keyword evidence="1" id="KW-0378">Hydrolase</keyword>
<dbReference type="Pfam" id="PF13364">
    <property type="entry name" value="BetaGal_ABD2"/>
    <property type="match status" value="1"/>
</dbReference>
<organism evidence="4 5">
    <name type="scientific">Kibdelosporangium lantanae</name>
    <dbReference type="NCBI Taxonomy" id="1497396"/>
    <lineage>
        <taxon>Bacteria</taxon>
        <taxon>Bacillati</taxon>
        <taxon>Actinomycetota</taxon>
        <taxon>Actinomycetes</taxon>
        <taxon>Pseudonocardiales</taxon>
        <taxon>Pseudonocardiaceae</taxon>
        <taxon>Kibdelosporangium</taxon>
    </lineage>
</organism>
<comment type="caution">
    <text evidence="4">The sequence shown here is derived from an EMBL/GenBank/DDBJ whole genome shotgun (WGS) entry which is preliminary data.</text>
</comment>
<evidence type="ECO:0000313" key="4">
    <source>
        <dbReference type="EMBL" id="MFD1048360.1"/>
    </source>
</evidence>
<dbReference type="InterPro" id="IPR025300">
    <property type="entry name" value="BetaGal_jelly_roll_dom"/>
</dbReference>
<evidence type="ECO:0000313" key="5">
    <source>
        <dbReference type="Proteomes" id="UP001597045"/>
    </source>
</evidence>
<reference evidence="5" key="1">
    <citation type="journal article" date="2019" name="Int. J. Syst. Evol. Microbiol.">
        <title>The Global Catalogue of Microorganisms (GCM) 10K type strain sequencing project: providing services to taxonomists for standard genome sequencing and annotation.</title>
        <authorList>
            <consortium name="The Broad Institute Genomics Platform"/>
            <consortium name="The Broad Institute Genome Sequencing Center for Infectious Disease"/>
            <person name="Wu L."/>
            <person name="Ma J."/>
        </authorList>
    </citation>
    <scope>NUCLEOTIDE SEQUENCE [LARGE SCALE GENOMIC DNA]</scope>
    <source>
        <strain evidence="5">JCM 31486</strain>
    </source>
</reference>
<gene>
    <name evidence="4" type="ORF">ACFQ1S_23905</name>
</gene>
<dbReference type="SUPFAM" id="SSF49785">
    <property type="entry name" value="Galactose-binding domain-like"/>
    <property type="match status" value="1"/>
</dbReference>
<evidence type="ECO:0000256" key="1">
    <source>
        <dbReference type="ARBA" id="ARBA00022801"/>
    </source>
</evidence>
<feature type="non-terminal residue" evidence="4">
    <location>
        <position position="143"/>
    </location>
</feature>
<keyword evidence="2" id="KW-0326">Glycosidase</keyword>
<dbReference type="EMBL" id="JBHTIS010001548">
    <property type="protein sequence ID" value="MFD1048360.1"/>
    <property type="molecule type" value="Genomic_DNA"/>
</dbReference>